<dbReference type="EMBL" id="BMXF01000002">
    <property type="protein sequence ID" value="GHB73950.1"/>
    <property type="molecule type" value="Genomic_DNA"/>
</dbReference>
<keyword evidence="2" id="KW-1185">Reference proteome</keyword>
<accession>A0A8J3DAD9</accession>
<proteinExistence type="predicted"/>
<gene>
    <name evidence="1" type="ORF">GCM10007390_30230</name>
</gene>
<comment type="caution">
    <text evidence="1">The sequence shown here is derived from an EMBL/GenBank/DDBJ whole genome shotgun (WGS) entry which is preliminary data.</text>
</comment>
<evidence type="ECO:0000313" key="2">
    <source>
        <dbReference type="Proteomes" id="UP000598271"/>
    </source>
</evidence>
<evidence type="ECO:0000313" key="1">
    <source>
        <dbReference type="EMBL" id="GHB73950.1"/>
    </source>
</evidence>
<reference evidence="1 2" key="1">
    <citation type="journal article" date="2014" name="Int. J. Syst. Evol. Microbiol.">
        <title>Complete genome sequence of Corynebacterium casei LMG S-19264T (=DSM 44701T), isolated from a smear-ripened cheese.</title>
        <authorList>
            <consortium name="US DOE Joint Genome Institute (JGI-PGF)"/>
            <person name="Walter F."/>
            <person name="Albersmeier A."/>
            <person name="Kalinowski J."/>
            <person name="Ruckert C."/>
        </authorList>
    </citation>
    <scope>NUCLEOTIDE SEQUENCE [LARGE SCALE GENOMIC DNA]</scope>
    <source>
        <strain evidence="1 2">KCTC 12866</strain>
    </source>
</reference>
<dbReference type="AlphaFoldDB" id="A0A8J3DAD9"/>
<organism evidence="1 2">
    <name type="scientific">Persicitalea jodogahamensis</name>
    <dbReference type="NCBI Taxonomy" id="402147"/>
    <lineage>
        <taxon>Bacteria</taxon>
        <taxon>Pseudomonadati</taxon>
        <taxon>Bacteroidota</taxon>
        <taxon>Cytophagia</taxon>
        <taxon>Cytophagales</taxon>
        <taxon>Spirosomataceae</taxon>
        <taxon>Persicitalea</taxon>
    </lineage>
</organism>
<name>A0A8J3DAD9_9BACT</name>
<protein>
    <submittedName>
        <fullName evidence="1">Uncharacterized protein</fullName>
    </submittedName>
</protein>
<dbReference type="Proteomes" id="UP000598271">
    <property type="component" value="Unassembled WGS sequence"/>
</dbReference>
<sequence length="97" mass="11186">MINIGYYLEPGKKENLYCRISDGKYSVSFSLGYIITLAEGVDEVEGIPVEDPHYSTLMNFKEYLRKRYHELIHLEMSTANVLKALEDEAKQLLSRPV</sequence>